<protein>
    <submittedName>
        <fullName evidence="2">UL37 immediate early glycoprotein</fullName>
    </submittedName>
</protein>
<dbReference type="EMBL" id="JASDAP010000016">
    <property type="protein sequence ID" value="KAK1890277.1"/>
    <property type="molecule type" value="Genomic_DNA"/>
</dbReference>
<feature type="compositionally biased region" description="Polar residues" evidence="1">
    <location>
        <begin position="1"/>
        <end position="11"/>
    </location>
</feature>
<name>A0AAD9BTT2_DISEL</name>
<gene>
    <name evidence="2" type="ORF">KUDE01_014948</name>
</gene>
<dbReference type="AlphaFoldDB" id="A0AAD9BTT2"/>
<reference evidence="2" key="1">
    <citation type="submission" date="2023-04" db="EMBL/GenBank/DDBJ databases">
        <title>Chromosome-level genome of Chaenocephalus aceratus.</title>
        <authorList>
            <person name="Park H."/>
        </authorList>
    </citation>
    <scope>NUCLEOTIDE SEQUENCE</scope>
    <source>
        <strain evidence="2">DE</strain>
        <tissue evidence="2">Muscle</tissue>
    </source>
</reference>
<feature type="compositionally biased region" description="Polar residues" evidence="1">
    <location>
        <begin position="19"/>
        <end position="54"/>
    </location>
</feature>
<evidence type="ECO:0000256" key="1">
    <source>
        <dbReference type="SAM" id="MobiDB-lite"/>
    </source>
</evidence>
<dbReference type="Proteomes" id="UP001228049">
    <property type="component" value="Unassembled WGS sequence"/>
</dbReference>
<keyword evidence="3" id="KW-1185">Reference proteome</keyword>
<feature type="region of interest" description="Disordered" evidence="1">
    <location>
        <begin position="1"/>
        <end position="71"/>
    </location>
</feature>
<organism evidence="2 3">
    <name type="scientific">Dissostichus eleginoides</name>
    <name type="common">Patagonian toothfish</name>
    <name type="synonym">Dissostichus amissus</name>
    <dbReference type="NCBI Taxonomy" id="100907"/>
    <lineage>
        <taxon>Eukaryota</taxon>
        <taxon>Metazoa</taxon>
        <taxon>Chordata</taxon>
        <taxon>Craniata</taxon>
        <taxon>Vertebrata</taxon>
        <taxon>Euteleostomi</taxon>
        <taxon>Actinopterygii</taxon>
        <taxon>Neopterygii</taxon>
        <taxon>Teleostei</taxon>
        <taxon>Neoteleostei</taxon>
        <taxon>Acanthomorphata</taxon>
        <taxon>Eupercaria</taxon>
        <taxon>Perciformes</taxon>
        <taxon>Notothenioidei</taxon>
        <taxon>Nototheniidae</taxon>
        <taxon>Dissostichus</taxon>
    </lineage>
</organism>
<evidence type="ECO:0000313" key="2">
    <source>
        <dbReference type="EMBL" id="KAK1890277.1"/>
    </source>
</evidence>
<evidence type="ECO:0000313" key="3">
    <source>
        <dbReference type="Proteomes" id="UP001228049"/>
    </source>
</evidence>
<proteinExistence type="predicted"/>
<sequence length="71" mass="7734">MSSEPTAQTEPETSDPAETFSTPEQTNPTDRVTSDSGQTTMSSDLTGSTDTVTSDPLEPPWYLNQLVRQIQ</sequence>
<comment type="caution">
    <text evidence="2">The sequence shown here is derived from an EMBL/GenBank/DDBJ whole genome shotgun (WGS) entry which is preliminary data.</text>
</comment>
<accession>A0AAD9BTT2</accession>